<protein>
    <recommendedName>
        <fullName evidence="1">F-box domain-containing protein</fullName>
    </recommendedName>
</protein>
<dbReference type="InterPro" id="IPR036047">
    <property type="entry name" value="F-box-like_dom_sf"/>
</dbReference>
<evidence type="ECO:0000313" key="3">
    <source>
        <dbReference type="Proteomes" id="UP000308197"/>
    </source>
</evidence>
<dbReference type="InterPro" id="IPR001810">
    <property type="entry name" value="F-box_dom"/>
</dbReference>
<feature type="domain" description="F-box" evidence="1">
    <location>
        <begin position="57"/>
        <end position="107"/>
    </location>
</feature>
<dbReference type="Proteomes" id="UP000308197">
    <property type="component" value="Unassembled WGS sequence"/>
</dbReference>
<dbReference type="Gene3D" id="1.20.1280.50">
    <property type="match status" value="1"/>
</dbReference>
<name>A0A5C3PUH8_9APHY</name>
<dbReference type="EMBL" id="ML210983">
    <property type="protein sequence ID" value="TFK93336.1"/>
    <property type="molecule type" value="Genomic_DNA"/>
</dbReference>
<organism evidence="2 3">
    <name type="scientific">Polyporus arcularius HHB13444</name>
    <dbReference type="NCBI Taxonomy" id="1314778"/>
    <lineage>
        <taxon>Eukaryota</taxon>
        <taxon>Fungi</taxon>
        <taxon>Dikarya</taxon>
        <taxon>Basidiomycota</taxon>
        <taxon>Agaricomycotina</taxon>
        <taxon>Agaricomycetes</taxon>
        <taxon>Polyporales</taxon>
        <taxon>Polyporaceae</taxon>
        <taxon>Polyporus</taxon>
    </lineage>
</organism>
<accession>A0A5C3PUH8</accession>
<dbReference type="Pfam" id="PF12937">
    <property type="entry name" value="F-box-like"/>
    <property type="match status" value="1"/>
</dbReference>
<dbReference type="PROSITE" id="PS50181">
    <property type="entry name" value="FBOX"/>
    <property type="match status" value="1"/>
</dbReference>
<reference evidence="2 3" key="1">
    <citation type="journal article" date="2019" name="Nat. Ecol. Evol.">
        <title>Megaphylogeny resolves global patterns of mushroom evolution.</title>
        <authorList>
            <person name="Varga T."/>
            <person name="Krizsan K."/>
            <person name="Foldi C."/>
            <person name="Dima B."/>
            <person name="Sanchez-Garcia M."/>
            <person name="Sanchez-Ramirez S."/>
            <person name="Szollosi G.J."/>
            <person name="Szarkandi J.G."/>
            <person name="Papp V."/>
            <person name="Albert L."/>
            <person name="Andreopoulos W."/>
            <person name="Angelini C."/>
            <person name="Antonin V."/>
            <person name="Barry K.W."/>
            <person name="Bougher N.L."/>
            <person name="Buchanan P."/>
            <person name="Buyck B."/>
            <person name="Bense V."/>
            <person name="Catcheside P."/>
            <person name="Chovatia M."/>
            <person name="Cooper J."/>
            <person name="Damon W."/>
            <person name="Desjardin D."/>
            <person name="Finy P."/>
            <person name="Geml J."/>
            <person name="Haridas S."/>
            <person name="Hughes K."/>
            <person name="Justo A."/>
            <person name="Karasinski D."/>
            <person name="Kautmanova I."/>
            <person name="Kiss B."/>
            <person name="Kocsube S."/>
            <person name="Kotiranta H."/>
            <person name="LaButti K.M."/>
            <person name="Lechner B.E."/>
            <person name="Liimatainen K."/>
            <person name="Lipzen A."/>
            <person name="Lukacs Z."/>
            <person name="Mihaltcheva S."/>
            <person name="Morgado L.N."/>
            <person name="Niskanen T."/>
            <person name="Noordeloos M.E."/>
            <person name="Ohm R.A."/>
            <person name="Ortiz-Santana B."/>
            <person name="Ovrebo C."/>
            <person name="Racz N."/>
            <person name="Riley R."/>
            <person name="Savchenko A."/>
            <person name="Shiryaev A."/>
            <person name="Soop K."/>
            <person name="Spirin V."/>
            <person name="Szebenyi C."/>
            <person name="Tomsovsky M."/>
            <person name="Tulloss R.E."/>
            <person name="Uehling J."/>
            <person name="Grigoriev I.V."/>
            <person name="Vagvolgyi C."/>
            <person name="Papp T."/>
            <person name="Martin F.M."/>
            <person name="Miettinen O."/>
            <person name="Hibbett D.S."/>
            <person name="Nagy L.G."/>
        </authorList>
    </citation>
    <scope>NUCLEOTIDE SEQUENCE [LARGE SCALE GENOMIC DNA]</scope>
    <source>
        <strain evidence="2 3">HHB13444</strain>
    </source>
</reference>
<evidence type="ECO:0000259" key="1">
    <source>
        <dbReference type="PROSITE" id="PS50181"/>
    </source>
</evidence>
<proteinExistence type="predicted"/>
<dbReference type="SUPFAM" id="SSF81383">
    <property type="entry name" value="F-box domain"/>
    <property type="match status" value="1"/>
</dbReference>
<gene>
    <name evidence="2" type="ORF">K466DRAFT_594459</name>
</gene>
<dbReference type="AlphaFoldDB" id="A0A5C3PUH8"/>
<keyword evidence="3" id="KW-1185">Reference proteome</keyword>
<sequence length="672" mass="74986">MALRTLDLPPSDIVHFQSDTDFVPTKHTGIKTMDFARKVTASMHKLPATPPATGSGKPNINNLPAELLIKILSRVSSDTPWKIVDLGLVCRAWYAVTEHSPAFWANVVSNEWRFPSMSVISAAAPRTRFLDVYGSALKQSLPYYIAVSLDISPFLELSALGASKSTLLWTLAPHSQRLVSLSLVVPSEGDLQQFYDFLSLDLFSLVELSLATPPLTLSYITDAVVVPLPDAEDVEYKSLPSSALPHILTVRVTGSLFGPWLARPSLKHLQIVGTGAESRITDRVRTCGLLIGGLQGCPGLETLEVDNTLPLWTMEYEIPVVKAWPDAHALQMLHTCTVRDDPEWVVKFTACLHRAPLPTSTMLDVTLGAPQGLIPTAAGGVSCDSILSNDPHIQFFTEEMCALAFQRRADSHSDTEPIRMELNTALRVYAGDKQRLEFKVSPELLTLFNTRVGMSFAEALVFQIFMEPRLARTFQYPMPLRPDIAELVLNLGDRVPDTRWWREFFRFFKHVRRMEVRARDALALFHFLSGKPEDMTGFCPAERLRLQIAQCGIPSKEFVEEFTLVGVDFRMPDSDEGEIAQMVVDTFVKRKEDGRQVPREMTLRYRGARRPAFEERVVSGLEGVMLMSFRLLGIRFLSVVEDIHIKIRSKSASSNADLSASVSEYGHKPAVS</sequence>
<evidence type="ECO:0000313" key="2">
    <source>
        <dbReference type="EMBL" id="TFK93336.1"/>
    </source>
</evidence>
<dbReference type="InParanoid" id="A0A5C3PUH8"/>